<dbReference type="EMBL" id="GGEC01005354">
    <property type="protein sequence ID" value="MBW85837.1"/>
    <property type="molecule type" value="Transcribed_RNA"/>
</dbReference>
<protein>
    <submittedName>
        <fullName evidence="2">Uncharacterized protein</fullName>
    </submittedName>
</protein>
<reference evidence="2" key="1">
    <citation type="submission" date="2018-02" db="EMBL/GenBank/DDBJ databases">
        <title>Rhizophora mucronata_Transcriptome.</title>
        <authorList>
            <person name="Meera S.P."/>
            <person name="Sreeshan A."/>
            <person name="Augustine A."/>
        </authorList>
    </citation>
    <scope>NUCLEOTIDE SEQUENCE</scope>
    <source>
        <tissue evidence="2">Leaf</tissue>
    </source>
</reference>
<proteinExistence type="predicted"/>
<organism evidence="2">
    <name type="scientific">Rhizophora mucronata</name>
    <name type="common">Asiatic mangrove</name>
    <dbReference type="NCBI Taxonomy" id="61149"/>
    <lineage>
        <taxon>Eukaryota</taxon>
        <taxon>Viridiplantae</taxon>
        <taxon>Streptophyta</taxon>
        <taxon>Embryophyta</taxon>
        <taxon>Tracheophyta</taxon>
        <taxon>Spermatophyta</taxon>
        <taxon>Magnoliopsida</taxon>
        <taxon>eudicotyledons</taxon>
        <taxon>Gunneridae</taxon>
        <taxon>Pentapetalae</taxon>
        <taxon>rosids</taxon>
        <taxon>fabids</taxon>
        <taxon>Malpighiales</taxon>
        <taxon>Rhizophoraceae</taxon>
        <taxon>Rhizophora</taxon>
    </lineage>
</organism>
<evidence type="ECO:0000256" key="1">
    <source>
        <dbReference type="SAM" id="MobiDB-lite"/>
    </source>
</evidence>
<name>A0A2P2IXA9_RHIMU</name>
<feature type="compositionally biased region" description="Polar residues" evidence="1">
    <location>
        <begin position="56"/>
        <end position="67"/>
    </location>
</feature>
<sequence length="91" mass="9520">MASLVLLLSQLVRPQRSNLALFTGTASSSSSSSTSFASSRVSAAVISSATGATQKRSFATASSTGNNKEFDPEVLGEDMEDPKFCIDLAWP</sequence>
<evidence type="ECO:0000313" key="2">
    <source>
        <dbReference type="EMBL" id="MBW85837.1"/>
    </source>
</evidence>
<accession>A0A2P2IXA9</accession>
<dbReference type="AlphaFoldDB" id="A0A2P2IXA9"/>
<feature type="region of interest" description="Disordered" evidence="1">
    <location>
        <begin position="56"/>
        <end position="75"/>
    </location>
</feature>